<keyword evidence="10" id="KW-1185">Reference proteome</keyword>
<dbReference type="InterPro" id="IPR034746">
    <property type="entry name" value="POTRA"/>
</dbReference>
<feature type="domain" description="POTRA" evidence="8">
    <location>
        <begin position="46"/>
        <end position="116"/>
    </location>
</feature>
<protein>
    <submittedName>
        <fullName evidence="9">FtsQ-type POTRA domain-containing protein</fullName>
    </submittedName>
</protein>
<evidence type="ECO:0000313" key="9">
    <source>
        <dbReference type="EMBL" id="WGW13313.1"/>
    </source>
</evidence>
<dbReference type="Proteomes" id="UP001209083">
    <property type="component" value="Chromosome"/>
</dbReference>
<keyword evidence="5" id="KW-1133">Transmembrane helix</keyword>
<organism evidence="9 10">
    <name type="scientific">Saxibacter everestensis</name>
    <dbReference type="NCBI Taxonomy" id="2909229"/>
    <lineage>
        <taxon>Bacteria</taxon>
        <taxon>Bacillati</taxon>
        <taxon>Actinomycetota</taxon>
        <taxon>Actinomycetes</taxon>
        <taxon>Micrococcales</taxon>
        <taxon>Brevibacteriaceae</taxon>
        <taxon>Saxibacter</taxon>
    </lineage>
</organism>
<evidence type="ECO:0000256" key="7">
    <source>
        <dbReference type="ARBA" id="ARBA00023306"/>
    </source>
</evidence>
<dbReference type="EMBL" id="CP090958">
    <property type="protein sequence ID" value="WGW13313.1"/>
    <property type="molecule type" value="Genomic_DNA"/>
</dbReference>
<dbReference type="Pfam" id="PF08478">
    <property type="entry name" value="POTRA_1"/>
    <property type="match status" value="1"/>
</dbReference>
<name>A0ABY8QWF4_9MICO</name>
<dbReference type="RefSeq" id="WP_349640130.1">
    <property type="nucleotide sequence ID" value="NZ_CP090958.1"/>
</dbReference>
<dbReference type="PANTHER" id="PTHR37820:SF1">
    <property type="entry name" value="CELL DIVISION PROTEIN FTSQ"/>
    <property type="match status" value="1"/>
</dbReference>
<dbReference type="InterPro" id="IPR050487">
    <property type="entry name" value="FtsQ_DivIB"/>
</dbReference>
<keyword evidence="7" id="KW-0131">Cell cycle</keyword>
<dbReference type="PANTHER" id="PTHR37820">
    <property type="entry name" value="CELL DIVISION PROTEIN DIVIB"/>
    <property type="match status" value="1"/>
</dbReference>
<evidence type="ECO:0000256" key="1">
    <source>
        <dbReference type="ARBA" id="ARBA00004370"/>
    </source>
</evidence>
<dbReference type="InterPro" id="IPR013685">
    <property type="entry name" value="POTRA_FtsQ_type"/>
</dbReference>
<keyword evidence="6" id="KW-0472">Membrane</keyword>
<reference evidence="9 10" key="1">
    <citation type="submission" date="2023-05" db="EMBL/GenBank/DDBJ databases">
        <title>Lithophilousrod everest ZFBP1038 complete genpme.</title>
        <authorList>
            <person name="Tian M."/>
        </authorList>
    </citation>
    <scope>NUCLEOTIDE SEQUENCE [LARGE SCALE GENOMIC DNA]</scope>
    <source>
        <strain evidence="9 10">ZFBP1038</strain>
    </source>
</reference>
<dbReference type="PROSITE" id="PS51779">
    <property type="entry name" value="POTRA"/>
    <property type="match status" value="1"/>
</dbReference>
<gene>
    <name evidence="9" type="ORF">LWF01_05975</name>
</gene>
<evidence type="ECO:0000256" key="6">
    <source>
        <dbReference type="ARBA" id="ARBA00023136"/>
    </source>
</evidence>
<keyword evidence="3" id="KW-0132">Cell division</keyword>
<keyword evidence="4" id="KW-0812">Transmembrane</keyword>
<comment type="subcellular location">
    <subcellularLocation>
        <location evidence="1">Membrane</location>
    </subcellularLocation>
</comment>
<evidence type="ECO:0000313" key="10">
    <source>
        <dbReference type="Proteomes" id="UP001209083"/>
    </source>
</evidence>
<dbReference type="Gene3D" id="3.10.20.310">
    <property type="entry name" value="membrane protein fhac"/>
    <property type="match status" value="1"/>
</dbReference>
<dbReference type="Pfam" id="PF03799">
    <property type="entry name" value="FtsQ_DivIB_C"/>
    <property type="match status" value="1"/>
</dbReference>
<evidence type="ECO:0000259" key="8">
    <source>
        <dbReference type="PROSITE" id="PS51779"/>
    </source>
</evidence>
<proteinExistence type="predicted"/>
<evidence type="ECO:0000256" key="2">
    <source>
        <dbReference type="ARBA" id="ARBA00022475"/>
    </source>
</evidence>
<sequence>MAGQPISLEAKRDAARRRKRRNIWITIAAAAALLGLAAVAFFSPVLACKSVTVTGTDRLDQAEVRKSVSEEYQGTPLPRLTAKSVGEFVAEAYPLAASVRVDKQWPHGLRVRVVERQPIAALRAKSGFDLVDGTGFTVDTVAKAPKGLPVLDVNVRSAGVKAVTAALIATSSLTEDLQKDLKTVSAKSATSVELTMKSGTRIRWGSAEESDLKAKVAGELLKQKPEYIDVSVPKAPTTK</sequence>
<evidence type="ECO:0000256" key="4">
    <source>
        <dbReference type="ARBA" id="ARBA00022692"/>
    </source>
</evidence>
<dbReference type="InterPro" id="IPR005548">
    <property type="entry name" value="Cell_div_FtsQ/DivIB_C"/>
</dbReference>
<accession>A0ABY8QWF4</accession>
<keyword evidence="2" id="KW-1003">Cell membrane</keyword>
<evidence type="ECO:0000256" key="3">
    <source>
        <dbReference type="ARBA" id="ARBA00022618"/>
    </source>
</evidence>
<evidence type="ECO:0000256" key="5">
    <source>
        <dbReference type="ARBA" id="ARBA00022989"/>
    </source>
</evidence>